<comment type="caution">
    <text evidence="11">The sequence shown here is derived from an EMBL/GenBank/DDBJ whole genome shotgun (WGS) entry which is preliminary data.</text>
</comment>
<feature type="transmembrane region" description="Helical" evidence="7">
    <location>
        <begin position="466"/>
        <end position="487"/>
    </location>
</feature>
<evidence type="ECO:0000313" key="12">
    <source>
        <dbReference type="Proteomes" id="UP000078397"/>
    </source>
</evidence>
<evidence type="ECO:0000256" key="1">
    <source>
        <dbReference type="ARBA" id="ARBA00004496"/>
    </source>
</evidence>
<dbReference type="InterPro" id="IPR013873">
    <property type="entry name" value="Cdc37_C"/>
</dbReference>
<sequence>MVDYSKWDALELSDDSDIEVHPNVDKRSFIRAKQNQIHNERRQRKINIDGLNYELVVNSRLLQRVSDLLQSLEAAGPESHNRSPTEVAFEMNMALAMRNPEDDNPPPPPEGVLEPEQSLTMIADLIAQSDNRLKELLKSDGTKITSESYRIGFDSSHVNKKSVGRSTSTQPELLNPNYDTGKVDVGSSADNSTDSTGELVQAVASPDAKKFAEIQPSNYPASRDFISSHPDILQESNIDGLLVEAFNIALEQEDDARARQYVHQAMLLQWCRTLGPDGVTVFFKGMTSPGHGAQEAFTKDVDERFQRIQQLAKENAEQRATKDEDVEHIQIHAIDKDTTIEIRVPRLDSEDDDEKKARTIFKQFSPDMRAALETGSLDEVNKVLGKMGVKDAEDMVALLIYWETTSSILSTIGLHNVLIGLIIAGITGGFSLLLLVPIVSSAAGALAGLAYYAYTANPPFINKVVSIAFCYLAWLIQEGTLPFYGYFILAPILQTRERVIFLMLFWAVMFVFMAARIVVAVIGLLNVLGKMPDALRQPIDIRLSITGFVAIALAECVTAVFLLKTLRLALRSSITSPMSSGKLYRLLMRSGEIRVATLTFIGIGRAVTYTLRKKQGIEYLEYRSVAGQLDTFMYTLEALFPVVMFVDIIASRLVFEDERRARSSNLANVAESRKVPNVGTQEIVSNSQV</sequence>
<keyword evidence="4" id="KW-0143">Chaperone</keyword>
<feature type="transmembrane region" description="Helical" evidence="7">
    <location>
        <begin position="408"/>
        <end position="426"/>
    </location>
</feature>
<dbReference type="EMBL" id="LSBJ02000008">
    <property type="protein sequence ID" value="OWT42640.1"/>
    <property type="molecule type" value="Genomic_DNA"/>
</dbReference>
<proteinExistence type="inferred from homology"/>
<reference evidence="11 12" key="1">
    <citation type="journal article" date="2016" name="PLoS Pathog.">
        <title>Biosynthesis of antibiotic leucinostatins in bio-control fungus Purpureocillium lilacinum and their inhibition on phytophthora revealed by genome mining.</title>
        <authorList>
            <person name="Wang G."/>
            <person name="Liu Z."/>
            <person name="Lin R."/>
            <person name="Li E."/>
            <person name="Mao Z."/>
            <person name="Ling J."/>
            <person name="Yang Y."/>
            <person name="Yin W.B."/>
            <person name="Xie B."/>
        </authorList>
    </citation>
    <scope>NUCLEOTIDE SEQUENCE [LARGE SCALE GENOMIC DNA]</scope>
    <source>
        <strain evidence="11">170</strain>
    </source>
</reference>
<dbReference type="RefSeq" id="XP_022285127.1">
    <property type="nucleotide sequence ID" value="XM_022429850.1"/>
</dbReference>
<name>A0A219AP62_METCM</name>
<organism evidence="11 12">
    <name type="scientific">Pochonia chlamydosporia 170</name>
    <dbReference type="NCBI Taxonomy" id="1380566"/>
    <lineage>
        <taxon>Eukaryota</taxon>
        <taxon>Fungi</taxon>
        <taxon>Dikarya</taxon>
        <taxon>Ascomycota</taxon>
        <taxon>Pezizomycotina</taxon>
        <taxon>Sordariomycetes</taxon>
        <taxon>Hypocreomycetidae</taxon>
        <taxon>Hypocreales</taxon>
        <taxon>Clavicipitaceae</taxon>
        <taxon>Pochonia</taxon>
    </lineage>
</organism>
<evidence type="ECO:0000256" key="5">
    <source>
        <dbReference type="ARBA" id="ARBA00031396"/>
    </source>
</evidence>
<feature type="domain" description="Cdc37 C-terminal" evidence="8">
    <location>
        <begin position="342"/>
        <end position="407"/>
    </location>
</feature>
<evidence type="ECO:0000256" key="2">
    <source>
        <dbReference type="ARBA" id="ARBA00006222"/>
    </source>
</evidence>
<feature type="region of interest" description="Disordered" evidence="6">
    <location>
        <begin position="158"/>
        <end position="181"/>
    </location>
</feature>
<dbReference type="SMART" id="SM01071">
    <property type="entry name" value="CDC37_N"/>
    <property type="match status" value="1"/>
</dbReference>
<dbReference type="Pfam" id="PF03234">
    <property type="entry name" value="CDC37_N"/>
    <property type="match status" value="1"/>
</dbReference>
<dbReference type="InterPro" id="IPR004918">
    <property type="entry name" value="Cdc37"/>
</dbReference>
<evidence type="ECO:0000256" key="7">
    <source>
        <dbReference type="SAM" id="Phobius"/>
    </source>
</evidence>
<keyword evidence="7" id="KW-0812">Transmembrane</keyword>
<comment type="subcellular location">
    <subcellularLocation>
        <location evidence="1">Cytoplasm</location>
    </subcellularLocation>
</comment>
<keyword evidence="7" id="KW-1133">Transmembrane helix</keyword>
<feature type="transmembrane region" description="Helical" evidence="7">
    <location>
        <begin position="545"/>
        <end position="570"/>
    </location>
</feature>
<feature type="transmembrane region" description="Helical" evidence="7">
    <location>
        <begin position="499"/>
        <end position="525"/>
    </location>
</feature>
<gene>
    <name evidence="11" type="ORF">VFPPC_18200</name>
</gene>
<dbReference type="PANTHER" id="PTHR12800">
    <property type="entry name" value="CDC37-RELATED"/>
    <property type="match status" value="1"/>
</dbReference>
<dbReference type="Gene3D" id="1.20.58.610">
    <property type="entry name" value="Cdc37, Hsp90 binding domain"/>
    <property type="match status" value="1"/>
</dbReference>
<dbReference type="SMART" id="SM01069">
    <property type="entry name" value="CDC37_C"/>
    <property type="match status" value="1"/>
</dbReference>
<dbReference type="GeneID" id="28849747"/>
<evidence type="ECO:0000256" key="3">
    <source>
        <dbReference type="ARBA" id="ARBA00022490"/>
    </source>
</evidence>
<dbReference type="KEGG" id="pchm:VFPPC_18200"/>
<protein>
    <recommendedName>
        <fullName evidence="5">Hsp90 chaperone protein kinase-targeting subunit</fullName>
    </recommendedName>
</protein>
<dbReference type="GO" id="GO:0006457">
    <property type="term" value="P:protein folding"/>
    <property type="evidence" value="ECO:0007669"/>
    <property type="project" value="TreeGrafter"/>
</dbReference>
<keyword evidence="3" id="KW-0963">Cytoplasm</keyword>
<dbReference type="GO" id="GO:0031072">
    <property type="term" value="F:heat shock protein binding"/>
    <property type="evidence" value="ECO:0007669"/>
    <property type="project" value="TreeGrafter"/>
</dbReference>
<feature type="transmembrane region" description="Helical" evidence="7">
    <location>
        <begin position="433"/>
        <end position="454"/>
    </location>
</feature>
<feature type="domain" description="Cdc37 N-terminal" evidence="10">
    <location>
        <begin position="1"/>
        <end position="156"/>
    </location>
</feature>
<dbReference type="GO" id="GO:0019901">
    <property type="term" value="F:protein kinase binding"/>
    <property type="evidence" value="ECO:0007669"/>
    <property type="project" value="InterPro"/>
</dbReference>
<dbReference type="OrthoDB" id="5306317at2759"/>
<dbReference type="AlphaFoldDB" id="A0A219AP62"/>
<dbReference type="Proteomes" id="UP000078397">
    <property type="component" value="Unassembled WGS sequence"/>
</dbReference>
<evidence type="ECO:0000256" key="6">
    <source>
        <dbReference type="SAM" id="MobiDB-lite"/>
    </source>
</evidence>
<comment type="similarity">
    <text evidence="2">Belongs to the CDC37 family.</text>
</comment>
<dbReference type="SUPFAM" id="SSF101391">
    <property type="entry name" value="Hsp90 co-chaperone CDC37"/>
    <property type="match status" value="1"/>
</dbReference>
<dbReference type="Pfam" id="PF08564">
    <property type="entry name" value="CDC37_C"/>
    <property type="match status" value="1"/>
</dbReference>
<dbReference type="STRING" id="1380566.A0A219AP62"/>
<evidence type="ECO:0000313" key="11">
    <source>
        <dbReference type="EMBL" id="OWT42640.1"/>
    </source>
</evidence>
<evidence type="ECO:0000259" key="9">
    <source>
        <dbReference type="SMART" id="SM01070"/>
    </source>
</evidence>
<evidence type="ECO:0000259" key="10">
    <source>
        <dbReference type="SMART" id="SM01071"/>
    </source>
</evidence>
<dbReference type="InterPro" id="IPR038189">
    <property type="entry name" value="Cdc37_Hsp90-bd_sf"/>
</dbReference>
<dbReference type="PANTHER" id="PTHR12800:SF4">
    <property type="entry name" value="HSP90 CO-CHAPERONE CDC37"/>
    <property type="match status" value="1"/>
</dbReference>
<dbReference type="SMART" id="SM01070">
    <property type="entry name" value="CDC37_M"/>
    <property type="match status" value="1"/>
</dbReference>
<dbReference type="GO" id="GO:0051087">
    <property type="term" value="F:protein-folding chaperone binding"/>
    <property type="evidence" value="ECO:0007669"/>
    <property type="project" value="TreeGrafter"/>
</dbReference>
<accession>A0A219AP62</accession>
<dbReference type="InterPro" id="IPR013874">
    <property type="entry name" value="Cdc37_Hsp90-bd"/>
</dbReference>
<keyword evidence="12" id="KW-1185">Reference proteome</keyword>
<keyword evidence="7" id="KW-0472">Membrane</keyword>
<dbReference type="GO" id="GO:0050821">
    <property type="term" value="P:protein stabilization"/>
    <property type="evidence" value="ECO:0007669"/>
    <property type="project" value="TreeGrafter"/>
</dbReference>
<dbReference type="Pfam" id="PF08565">
    <property type="entry name" value="CDC37_M"/>
    <property type="match status" value="1"/>
</dbReference>
<feature type="domain" description="Cdc37 Hsp90 binding" evidence="9">
    <location>
        <begin position="159"/>
        <end position="327"/>
    </location>
</feature>
<dbReference type="InterPro" id="IPR013855">
    <property type="entry name" value="Cdc37_N_dom"/>
</dbReference>
<dbReference type="GO" id="GO:0051082">
    <property type="term" value="F:unfolded protein binding"/>
    <property type="evidence" value="ECO:0007669"/>
    <property type="project" value="TreeGrafter"/>
</dbReference>
<evidence type="ECO:0000256" key="4">
    <source>
        <dbReference type="ARBA" id="ARBA00023186"/>
    </source>
</evidence>
<evidence type="ECO:0000259" key="8">
    <source>
        <dbReference type="SMART" id="SM01069"/>
    </source>
</evidence>
<dbReference type="GO" id="GO:0005737">
    <property type="term" value="C:cytoplasm"/>
    <property type="evidence" value="ECO:0007669"/>
    <property type="project" value="UniProtKB-SubCell"/>
</dbReference>